<comment type="catalytic activity">
    <reaction evidence="4">
        <text>[protein]-peptidylproline (omega=180) = [protein]-peptidylproline (omega=0)</text>
        <dbReference type="Rhea" id="RHEA:16237"/>
        <dbReference type="Rhea" id="RHEA-COMP:10747"/>
        <dbReference type="Rhea" id="RHEA-COMP:10748"/>
        <dbReference type="ChEBI" id="CHEBI:83833"/>
        <dbReference type="ChEBI" id="CHEBI:83834"/>
        <dbReference type="EC" id="5.2.1.8"/>
    </reaction>
</comment>
<dbReference type="PANTHER" id="PTHR11071">
    <property type="entry name" value="PEPTIDYL-PROLYL CIS-TRANS ISOMERASE"/>
    <property type="match status" value="1"/>
</dbReference>
<dbReference type="GO" id="GO:0003755">
    <property type="term" value="F:peptidyl-prolyl cis-trans isomerase activity"/>
    <property type="evidence" value="ECO:0007669"/>
    <property type="project" value="UniProtKB-UniRule"/>
</dbReference>
<dbReference type="GO" id="GO:0005737">
    <property type="term" value="C:cytoplasm"/>
    <property type="evidence" value="ECO:0007669"/>
    <property type="project" value="TreeGrafter"/>
</dbReference>
<dbReference type="Gene3D" id="2.40.100.10">
    <property type="entry name" value="Cyclophilin-like"/>
    <property type="match status" value="1"/>
</dbReference>
<dbReference type="InterPro" id="IPR020892">
    <property type="entry name" value="Cyclophilin-type_PPIase_CS"/>
</dbReference>
<dbReference type="EMBL" id="HBDZ01009638">
    <property type="protein sequence ID" value="CAD8241933.1"/>
    <property type="molecule type" value="Transcribed_RNA"/>
</dbReference>
<dbReference type="PROSITE" id="PS00170">
    <property type="entry name" value="CSA_PPIASE_1"/>
    <property type="match status" value="1"/>
</dbReference>
<dbReference type="PANTHER" id="PTHR11071:SF561">
    <property type="entry name" value="PEPTIDYL-PROLYL CIS-TRANS ISOMERASE D-RELATED"/>
    <property type="match status" value="1"/>
</dbReference>
<dbReference type="SUPFAM" id="SSF49764">
    <property type="entry name" value="HSP20-like chaperones"/>
    <property type="match status" value="1"/>
</dbReference>
<dbReference type="GO" id="GO:0016018">
    <property type="term" value="F:cyclosporin A binding"/>
    <property type="evidence" value="ECO:0007669"/>
    <property type="project" value="TreeGrafter"/>
</dbReference>
<dbReference type="PROSITE" id="PS51203">
    <property type="entry name" value="CS"/>
    <property type="match status" value="1"/>
</dbReference>
<dbReference type="InterPro" id="IPR008978">
    <property type="entry name" value="HSP20-like_chaperone"/>
</dbReference>
<feature type="domain" description="PPIase cyclophilin-type" evidence="5">
    <location>
        <begin position="117"/>
        <end position="281"/>
    </location>
</feature>
<evidence type="ECO:0000256" key="1">
    <source>
        <dbReference type="ARBA" id="ARBA00007365"/>
    </source>
</evidence>
<protein>
    <recommendedName>
        <fullName evidence="4">Peptidyl-prolyl cis-trans isomerase</fullName>
        <shortName evidence="4">PPIase</shortName>
        <ecNumber evidence="4">5.2.1.8</ecNumber>
    </recommendedName>
</protein>
<name>A0A6U0P3R8_9VIRI</name>
<dbReference type="GO" id="GO:0006457">
    <property type="term" value="P:protein folding"/>
    <property type="evidence" value="ECO:0007669"/>
    <property type="project" value="InterPro"/>
</dbReference>
<comment type="function">
    <text evidence="4">PPIases accelerate the folding of proteins. It catalyzes the cis-trans isomerization of proline imidic peptide bonds in oligopeptides.</text>
</comment>
<dbReference type="EMBL" id="HBDZ01009637">
    <property type="protein sequence ID" value="CAD8241931.1"/>
    <property type="molecule type" value="Transcribed_RNA"/>
</dbReference>
<evidence type="ECO:0000313" key="7">
    <source>
        <dbReference type="EMBL" id="CAD8241931.1"/>
    </source>
</evidence>
<accession>A0A6U0P3R8</accession>
<keyword evidence="2 4" id="KW-0697">Rotamase</keyword>
<dbReference type="InterPro" id="IPR007052">
    <property type="entry name" value="CS_dom"/>
</dbReference>
<dbReference type="SUPFAM" id="SSF50891">
    <property type="entry name" value="Cyclophilin-like"/>
    <property type="match status" value="1"/>
</dbReference>
<comment type="similarity">
    <text evidence="1 4">Belongs to the cyclophilin-type PPIase family.</text>
</comment>
<dbReference type="CDD" id="cd01926">
    <property type="entry name" value="cyclophilin_ABH_like"/>
    <property type="match status" value="1"/>
</dbReference>
<evidence type="ECO:0000256" key="2">
    <source>
        <dbReference type="ARBA" id="ARBA00023110"/>
    </source>
</evidence>
<dbReference type="PROSITE" id="PS50072">
    <property type="entry name" value="CSA_PPIASE_2"/>
    <property type="match status" value="1"/>
</dbReference>
<dbReference type="InterPro" id="IPR002130">
    <property type="entry name" value="Cyclophilin-type_PPIase_dom"/>
</dbReference>
<sequence>MAPFDKESAAGARFQYDDAESEVTLSVPIGAGVKSKDIAYKLRPSHLTLGIKGGETLIDEDLGGTVQVDECFWEIDTVDGERCVNVVMAKAQRYADWEFCLKSEDKPADMTITDKVFFDISIGDKDVGRIVFGLFGKQVPKTVENFRALCTGEKGEGKAGKPLHYKGCAFHRIIPGFMCQGGDFTNGNGTGGESIYGEKFDDENFGIKHTEKGLLSMANAGPGTNGSQFFITTAITGHLDGKHVVYGKVLEGYKEVVLKMEAVGSGGGETSEPVVIKDCGVLPVDA</sequence>
<proteinExistence type="inferred from homology"/>
<dbReference type="AlphaFoldDB" id="A0A6U0P3R8"/>
<dbReference type="InterPro" id="IPR029000">
    <property type="entry name" value="Cyclophilin-like_dom_sf"/>
</dbReference>
<evidence type="ECO:0000259" key="5">
    <source>
        <dbReference type="PROSITE" id="PS50072"/>
    </source>
</evidence>
<reference evidence="8" key="1">
    <citation type="submission" date="2021-01" db="EMBL/GenBank/DDBJ databases">
        <authorList>
            <person name="Corre E."/>
            <person name="Pelletier E."/>
            <person name="Niang G."/>
            <person name="Scheremetjew M."/>
            <person name="Finn R."/>
            <person name="Kale V."/>
            <person name="Holt S."/>
            <person name="Cochrane G."/>
            <person name="Meng A."/>
            <person name="Brown T."/>
            <person name="Cohen L."/>
        </authorList>
    </citation>
    <scope>NUCLEOTIDE SEQUENCE</scope>
    <source>
        <strain evidence="8">CCMP1413</strain>
    </source>
</reference>
<evidence type="ECO:0000259" key="6">
    <source>
        <dbReference type="PROSITE" id="PS51203"/>
    </source>
</evidence>
<evidence type="ECO:0000313" key="8">
    <source>
        <dbReference type="EMBL" id="CAD8241933.1"/>
    </source>
</evidence>
<dbReference type="Gene3D" id="2.60.40.790">
    <property type="match status" value="1"/>
</dbReference>
<dbReference type="EC" id="5.2.1.8" evidence="4"/>
<keyword evidence="3 4" id="KW-0413">Isomerase</keyword>
<dbReference type="FunFam" id="2.40.100.10:FF:000023">
    <property type="entry name" value="Peptidyl-prolyl cis-trans isomerase"/>
    <property type="match status" value="1"/>
</dbReference>
<dbReference type="Pfam" id="PF00160">
    <property type="entry name" value="Pro_isomerase"/>
    <property type="match status" value="1"/>
</dbReference>
<evidence type="ECO:0000256" key="3">
    <source>
        <dbReference type="ARBA" id="ARBA00023235"/>
    </source>
</evidence>
<organism evidence="8">
    <name type="scientific">Prasinoderma coloniale</name>
    <dbReference type="NCBI Taxonomy" id="156133"/>
    <lineage>
        <taxon>Eukaryota</taxon>
        <taxon>Viridiplantae</taxon>
        <taxon>Prasinodermophyta</taxon>
        <taxon>Prasinodermophyceae</taxon>
        <taxon>Prasinodermales</taxon>
        <taxon>Prasinodermaceae</taxon>
        <taxon>Prasinoderma</taxon>
    </lineage>
</organism>
<dbReference type="CDD" id="cd06467">
    <property type="entry name" value="p23_NUDC_like"/>
    <property type="match status" value="1"/>
</dbReference>
<evidence type="ECO:0000256" key="4">
    <source>
        <dbReference type="RuleBase" id="RU363019"/>
    </source>
</evidence>
<dbReference type="Pfam" id="PF04969">
    <property type="entry name" value="CS"/>
    <property type="match status" value="1"/>
</dbReference>
<gene>
    <name evidence="7" type="ORF">PCOL08062_LOCUS7357</name>
    <name evidence="8" type="ORF">PCOL08062_LOCUS7358</name>
</gene>
<dbReference type="PRINTS" id="PR00153">
    <property type="entry name" value="CSAPPISMRASE"/>
</dbReference>
<feature type="domain" description="CS" evidence="6">
    <location>
        <begin position="9"/>
        <end position="102"/>
    </location>
</feature>